<dbReference type="RefSeq" id="WP_378959919.1">
    <property type="nucleotide sequence ID" value="NZ_JBHRXC010000001.1"/>
</dbReference>
<dbReference type="Gene3D" id="3.40.630.30">
    <property type="match status" value="1"/>
</dbReference>
<dbReference type="PROSITE" id="PS51729">
    <property type="entry name" value="GNAT_YJDJ"/>
    <property type="match status" value="1"/>
</dbReference>
<feature type="domain" description="N-acetyltransferase" evidence="1">
    <location>
        <begin position="8"/>
        <end position="95"/>
    </location>
</feature>
<dbReference type="Proteomes" id="UP001595792">
    <property type="component" value="Unassembled WGS sequence"/>
</dbReference>
<evidence type="ECO:0000259" key="1">
    <source>
        <dbReference type="PROSITE" id="PS51729"/>
    </source>
</evidence>
<keyword evidence="3" id="KW-1185">Reference proteome</keyword>
<dbReference type="Pfam" id="PF14542">
    <property type="entry name" value="Acetyltransf_CG"/>
    <property type="match status" value="1"/>
</dbReference>
<name>A0ABV8NL80_9SPHI</name>
<dbReference type="GO" id="GO:0016746">
    <property type="term" value="F:acyltransferase activity"/>
    <property type="evidence" value="ECO:0007669"/>
    <property type="project" value="UniProtKB-KW"/>
</dbReference>
<dbReference type="EC" id="2.3.1.-" evidence="2"/>
<comment type="caution">
    <text evidence="2">The sequence shown here is derived from an EMBL/GenBank/DDBJ whole genome shotgun (WGS) entry which is preliminary data.</text>
</comment>
<protein>
    <submittedName>
        <fullName evidence="2">GNAT family N-acetyltransferase</fullName>
        <ecNumber evidence="2">2.3.1.-</ecNumber>
    </submittedName>
</protein>
<dbReference type="EMBL" id="JBHSBY010000035">
    <property type="protein sequence ID" value="MFC4196585.1"/>
    <property type="molecule type" value="Genomic_DNA"/>
</dbReference>
<accession>A0ABV8NL80</accession>
<evidence type="ECO:0000313" key="2">
    <source>
        <dbReference type="EMBL" id="MFC4196585.1"/>
    </source>
</evidence>
<dbReference type="InterPro" id="IPR031165">
    <property type="entry name" value="GNAT_YJDJ"/>
</dbReference>
<keyword evidence="2" id="KW-0012">Acyltransferase</keyword>
<dbReference type="CDD" id="cd04301">
    <property type="entry name" value="NAT_SF"/>
    <property type="match status" value="1"/>
</dbReference>
<reference evidence="3" key="1">
    <citation type="journal article" date="2019" name="Int. J. Syst. Evol. Microbiol.">
        <title>The Global Catalogue of Microorganisms (GCM) 10K type strain sequencing project: providing services to taxonomists for standard genome sequencing and annotation.</title>
        <authorList>
            <consortium name="The Broad Institute Genomics Platform"/>
            <consortium name="The Broad Institute Genome Sequencing Center for Infectious Disease"/>
            <person name="Wu L."/>
            <person name="Ma J."/>
        </authorList>
    </citation>
    <scope>NUCLEOTIDE SEQUENCE [LARGE SCALE GENOMIC DNA]</scope>
    <source>
        <strain evidence="3">CCM 8689</strain>
    </source>
</reference>
<sequence length="97" mass="11079">MNEIKYESERAGEQAFNFYEDGNKVGGMDISVDNKTLTVHRTHVTEGKKGKGYAGELIDCMIEFARKNELKVKPLCPFVNAQFKKEPTLYIDLWSSE</sequence>
<evidence type="ECO:0000313" key="3">
    <source>
        <dbReference type="Proteomes" id="UP001595792"/>
    </source>
</evidence>
<organism evidence="2 3">
    <name type="scientific">Pedobacter jamesrossensis</name>
    <dbReference type="NCBI Taxonomy" id="1908238"/>
    <lineage>
        <taxon>Bacteria</taxon>
        <taxon>Pseudomonadati</taxon>
        <taxon>Bacteroidota</taxon>
        <taxon>Sphingobacteriia</taxon>
        <taxon>Sphingobacteriales</taxon>
        <taxon>Sphingobacteriaceae</taxon>
        <taxon>Pedobacter</taxon>
    </lineage>
</organism>
<dbReference type="InterPro" id="IPR016181">
    <property type="entry name" value="Acyl_CoA_acyltransferase"/>
</dbReference>
<keyword evidence="2" id="KW-0808">Transferase</keyword>
<gene>
    <name evidence="2" type="ORF">ACFOUY_07740</name>
</gene>
<proteinExistence type="predicted"/>
<dbReference type="SUPFAM" id="SSF55729">
    <property type="entry name" value="Acyl-CoA N-acyltransferases (Nat)"/>
    <property type="match status" value="1"/>
</dbReference>